<accession>A0A645GEB1</accession>
<comment type="caution">
    <text evidence="1">The sequence shown here is derived from an EMBL/GenBank/DDBJ whole genome shotgun (WGS) entry which is preliminary data.</text>
</comment>
<proteinExistence type="predicted"/>
<reference evidence="1" key="1">
    <citation type="submission" date="2019-08" db="EMBL/GenBank/DDBJ databases">
        <authorList>
            <person name="Kucharzyk K."/>
            <person name="Murdoch R.W."/>
            <person name="Higgins S."/>
            <person name="Loffler F."/>
        </authorList>
    </citation>
    <scope>NUCLEOTIDE SEQUENCE</scope>
</reference>
<dbReference type="EMBL" id="VSSQ01073179">
    <property type="protein sequence ID" value="MPN24352.1"/>
    <property type="molecule type" value="Genomic_DNA"/>
</dbReference>
<protein>
    <submittedName>
        <fullName evidence="1">Uncharacterized protein</fullName>
    </submittedName>
</protein>
<sequence length="118" mass="12655">MYGVLQRSSHGTRVTEIPINSVDEHCVPRGRHAEADSGVRIDDAESPFANKGILPGEGLFGHAGDSLHVGGGKQRRQRLLEGRKKVNGTAPEGVENVEFPIALEQKGRPVGVHPAFLS</sequence>
<dbReference type="AlphaFoldDB" id="A0A645GEB1"/>
<evidence type="ECO:0000313" key="1">
    <source>
        <dbReference type="EMBL" id="MPN24352.1"/>
    </source>
</evidence>
<name>A0A645GEB1_9ZZZZ</name>
<organism evidence="1">
    <name type="scientific">bioreactor metagenome</name>
    <dbReference type="NCBI Taxonomy" id="1076179"/>
    <lineage>
        <taxon>unclassified sequences</taxon>
        <taxon>metagenomes</taxon>
        <taxon>ecological metagenomes</taxon>
    </lineage>
</organism>
<gene>
    <name evidence="1" type="ORF">SDC9_171750</name>
</gene>